<dbReference type="Pfam" id="PF14443">
    <property type="entry name" value="DBC1"/>
    <property type="match status" value="1"/>
</dbReference>
<feature type="region of interest" description="Disordered" evidence="8">
    <location>
        <begin position="207"/>
        <end position="301"/>
    </location>
</feature>
<dbReference type="InterPro" id="IPR025224">
    <property type="entry name" value="CCAR1/CCAR2"/>
</dbReference>
<dbReference type="SUPFAM" id="SSF68906">
    <property type="entry name" value="SAP domain"/>
    <property type="match status" value="1"/>
</dbReference>
<feature type="region of interest" description="Disordered" evidence="8">
    <location>
        <begin position="750"/>
        <end position="836"/>
    </location>
</feature>
<dbReference type="InterPro" id="IPR036361">
    <property type="entry name" value="SAP_dom_sf"/>
</dbReference>
<evidence type="ECO:0000256" key="3">
    <source>
        <dbReference type="ARBA" id="ARBA00022553"/>
    </source>
</evidence>
<feature type="compositionally biased region" description="Basic and acidic residues" evidence="8">
    <location>
        <begin position="750"/>
        <end position="811"/>
    </location>
</feature>
<dbReference type="KEGG" id="cvn:111119980"/>
<feature type="compositionally biased region" description="Basic and acidic residues" evidence="8">
    <location>
        <begin position="568"/>
        <end position="585"/>
    </location>
</feature>
<evidence type="ECO:0000256" key="7">
    <source>
        <dbReference type="SAM" id="Coils"/>
    </source>
</evidence>
<dbReference type="GeneID" id="111119776"/>
<protein>
    <submittedName>
        <fullName evidence="12 13">Cell division cycle and apoptosis regulator protein 1-like isoform X1</fullName>
    </submittedName>
</protein>
<evidence type="ECO:0000256" key="2">
    <source>
        <dbReference type="ARBA" id="ARBA00022490"/>
    </source>
</evidence>
<feature type="domain" description="SAP" evidence="9">
    <location>
        <begin position="581"/>
        <end position="615"/>
    </location>
</feature>
<evidence type="ECO:0000256" key="1">
    <source>
        <dbReference type="ARBA" id="ARBA00004496"/>
    </source>
</evidence>
<dbReference type="Pfam" id="PF14444">
    <property type="entry name" value="S1-like"/>
    <property type="match status" value="1"/>
</dbReference>
<keyword evidence="3" id="KW-0597">Phosphoprotein</keyword>
<feature type="coiled-coil region" evidence="7">
    <location>
        <begin position="976"/>
        <end position="1038"/>
    </location>
</feature>
<dbReference type="SUPFAM" id="SSF47473">
    <property type="entry name" value="EF-hand"/>
    <property type="match status" value="1"/>
</dbReference>
<dbReference type="Gene3D" id="1.10.238.10">
    <property type="entry name" value="EF-hand"/>
    <property type="match status" value="1"/>
</dbReference>
<feature type="compositionally biased region" description="Basic and acidic residues" evidence="8">
    <location>
        <begin position="638"/>
        <end position="674"/>
    </location>
</feature>
<dbReference type="PANTHER" id="PTHR14304">
    <property type="entry name" value="CELL DIVISION CYCLE AND APOPTOSIS REGULATOR PROTEIN"/>
    <property type="match status" value="1"/>
</dbReference>
<feature type="compositionally biased region" description="Basic residues" evidence="8">
    <location>
        <begin position="270"/>
        <end position="281"/>
    </location>
</feature>
<feature type="compositionally biased region" description="Basic and acidic residues" evidence="8">
    <location>
        <begin position="1072"/>
        <end position="1090"/>
    </location>
</feature>
<dbReference type="AlphaFoldDB" id="A0A8B8CJE7"/>
<feature type="domain" description="DBC1/CARP1 catalytically inactive NUDIX hydrolase" evidence="10">
    <location>
        <begin position="420"/>
        <end position="551"/>
    </location>
</feature>
<organism evidence="11 12">
    <name type="scientific">Crassostrea virginica</name>
    <name type="common">Eastern oyster</name>
    <dbReference type="NCBI Taxonomy" id="6565"/>
    <lineage>
        <taxon>Eukaryota</taxon>
        <taxon>Metazoa</taxon>
        <taxon>Spiralia</taxon>
        <taxon>Lophotrochozoa</taxon>
        <taxon>Mollusca</taxon>
        <taxon>Bivalvia</taxon>
        <taxon>Autobranchia</taxon>
        <taxon>Pteriomorphia</taxon>
        <taxon>Ostreida</taxon>
        <taxon>Ostreoidea</taxon>
        <taxon>Ostreidae</taxon>
        <taxon>Crassostrea</taxon>
    </lineage>
</organism>
<gene>
    <name evidence="12" type="primary">LOC111119776</name>
    <name evidence="13" type="synonym">LOC111119980</name>
</gene>
<dbReference type="KEGG" id="cvn:111119776"/>
<proteinExistence type="predicted"/>
<dbReference type="SMART" id="SM01122">
    <property type="entry name" value="DBC1"/>
    <property type="match status" value="1"/>
</dbReference>
<dbReference type="Proteomes" id="UP000694844">
    <property type="component" value="Chromosome 2"/>
</dbReference>
<comment type="subcellular location">
    <subcellularLocation>
        <location evidence="1">Cytoplasm</location>
    </subcellularLocation>
</comment>
<feature type="compositionally biased region" description="Acidic residues" evidence="8">
    <location>
        <begin position="556"/>
        <end position="567"/>
    </location>
</feature>
<evidence type="ECO:0000313" key="12">
    <source>
        <dbReference type="RefSeq" id="XP_022315963.1"/>
    </source>
</evidence>
<dbReference type="Pfam" id="PF19256">
    <property type="entry name" value="LAIKA"/>
    <property type="match status" value="1"/>
</dbReference>
<sequence length="1090" mass="123609">MSQFGGTKNPPWARPQVTDFTAVTAPSSMNNLPQSQVATPLMQQQQVQPMYGMANAGQGVVNPQYTAQQLLGLQAQQQAAAALQQQAQVIPQPGIAIPTTLATTQVATVSYPAPRAASVQANQPKQRVFTGTITKLHDNFGFVDEDVFFQTSCVKGSAPKVNDRVLVEASFNANMPFKWNATRIQVLPNQGGSQNNHQVLNKPVFGVQPGSQMQGFAGQPAPQPLMQQGFNEVPMMPRNPGNNKRNDRFERDRERKRDRDRRERNERPVAPRKRSRSKSPSKRTDSTSHQRSPARRRPRIVPRYVVQVPKLSFDMKEANVISLKSRYTNLYIPSDFFNASFEWTEAFPCYRPFQMGNHCGFHVMHKDVEPLNANDSVLDPPDADHLFSAKVMLMSCPSLEDLYHKSCALAEDPPDVQEGFVHPTRLIHFLVGLKGKNETMAIGGPWSPSLDGTNPREDPQVLIRTAIRTTKALTGIDLNNCTQWYQFAEVRYLRQEEMHKGKLVPARVETTVIFLPDVWSCNPTRLEWATLQAAYKKQLQKKVAGVSKEADKEANSQEEEEAEGEASEENKEPTHHSELDPKTMKIVDLRRELECRSVSSKGLKSQLIARLTKALKTEMEKEEEQEATEGQQNSEVSEEVKKNLEAAEDKSDEKKKEEEEKKKKEEREKASLERKYALPDNPLIIVHPNSVAKAGKFDCSLMSLSVLLDYRPEDNKEHSFEVSLFAELFNEMLMRDYGFEIYKSLIKAPEKKEEEKKDKRSADDKSSKDVSSAKKKKSDEKDKQESSKKDSKESKDKEKKKEEDKKDQEKKEDEEEDDEEGKKDKDKDKKREKKKYQTRDPALLLAFTYFDQNHTGYLLDKDVEEIIHTIGLQLSRAQVKKLVQKVVTRDALNYRKMTDKTVAAPGEKEEAASEEKELKVTDIVKLSKGNSQYLPGLSLTKSESVDQKTENKSPVAMETENAQGHMITYKGAMVDVESLMAQLERSEKTRAEMEKQMMEVNKEKDQMKKSIDVKDEKSEKLSTELKNLKQKLLVQEKITTNSESTSKRYLSALVESREHLNSMMSSITNALGEKESAVEVKKEPEPNGNS</sequence>
<evidence type="ECO:0000256" key="4">
    <source>
        <dbReference type="ARBA" id="ARBA00023054"/>
    </source>
</evidence>
<evidence type="ECO:0000256" key="8">
    <source>
        <dbReference type="SAM" id="MobiDB-lite"/>
    </source>
</evidence>
<evidence type="ECO:0000256" key="6">
    <source>
        <dbReference type="ARBA" id="ARBA00023306"/>
    </source>
</evidence>
<accession>A0A8B8CJE7</accession>
<keyword evidence="4 7" id="KW-0175">Coiled coil</keyword>
<dbReference type="InterPro" id="IPR025223">
    <property type="entry name" value="S1-like_RNA-bd_dom"/>
</dbReference>
<dbReference type="GO" id="GO:0006355">
    <property type="term" value="P:regulation of DNA-templated transcription"/>
    <property type="evidence" value="ECO:0007669"/>
    <property type="project" value="InterPro"/>
</dbReference>
<dbReference type="InterPro" id="IPR025954">
    <property type="entry name" value="DBC1/CARP1_inactive_NUDIX"/>
</dbReference>
<keyword evidence="6" id="KW-0131">Cell cycle</keyword>
<dbReference type="GO" id="GO:0005737">
    <property type="term" value="C:cytoplasm"/>
    <property type="evidence" value="ECO:0007669"/>
    <property type="project" value="UniProtKB-SubCell"/>
</dbReference>
<evidence type="ECO:0000256" key="5">
    <source>
        <dbReference type="ARBA" id="ARBA00023159"/>
    </source>
</evidence>
<dbReference type="OrthoDB" id="21006at2759"/>
<dbReference type="RefSeq" id="XP_022316285.1">
    <property type="nucleotide sequence ID" value="XM_022460577.1"/>
</dbReference>
<evidence type="ECO:0000259" key="9">
    <source>
        <dbReference type="SMART" id="SM00513"/>
    </source>
</evidence>
<dbReference type="PANTHER" id="PTHR14304:SF11">
    <property type="entry name" value="SAP DOMAIN-CONTAINING PROTEIN"/>
    <property type="match status" value="1"/>
</dbReference>
<feature type="compositionally biased region" description="Basic and acidic residues" evidence="8">
    <location>
        <begin position="244"/>
        <end position="269"/>
    </location>
</feature>
<keyword evidence="5" id="KW-0010">Activator</keyword>
<dbReference type="RefSeq" id="XP_022315963.1">
    <property type="nucleotide sequence ID" value="XM_022460255.1"/>
</dbReference>
<keyword evidence="2" id="KW-0963">Cytoplasm</keyword>
<evidence type="ECO:0000313" key="11">
    <source>
        <dbReference type="Proteomes" id="UP000694844"/>
    </source>
</evidence>
<feature type="region of interest" description="Disordered" evidence="8">
    <location>
        <begin position="618"/>
        <end position="674"/>
    </location>
</feature>
<dbReference type="SMART" id="SM00513">
    <property type="entry name" value="SAP"/>
    <property type="match status" value="1"/>
</dbReference>
<dbReference type="GO" id="GO:0005634">
    <property type="term" value="C:nucleus"/>
    <property type="evidence" value="ECO:0007669"/>
    <property type="project" value="TreeGrafter"/>
</dbReference>
<feature type="compositionally biased region" description="Basic and acidic residues" evidence="8">
    <location>
        <begin position="820"/>
        <end position="829"/>
    </location>
</feature>
<name>A0A8B8CJE7_CRAVI</name>
<dbReference type="InterPro" id="IPR045353">
    <property type="entry name" value="LAIKA"/>
</dbReference>
<evidence type="ECO:0000259" key="10">
    <source>
        <dbReference type="SMART" id="SM01122"/>
    </source>
</evidence>
<keyword evidence="11" id="KW-1185">Reference proteome</keyword>
<feature type="region of interest" description="Disordered" evidence="8">
    <location>
        <begin position="1070"/>
        <end position="1090"/>
    </location>
</feature>
<feature type="region of interest" description="Disordered" evidence="8">
    <location>
        <begin position="546"/>
        <end position="585"/>
    </location>
</feature>
<dbReference type="InterPro" id="IPR003034">
    <property type="entry name" value="SAP_dom"/>
</dbReference>
<dbReference type="Pfam" id="PF02037">
    <property type="entry name" value="SAP"/>
    <property type="match status" value="1"/>
</dbReference>
<evidence type="ECO:0000313" key="13">
    <source>
        <dbReference type="RefSeq" id="XP_022316285.1"/>
    </source>
</evidence>
<reference evidence="12 13" key="1">
    <citation type="submission" date="2025-04" db="UniProtKB">
        <authorList>
            <consortium name="RefSeq"/>
        </authorList>
    </citation>
    <scope>IDENTIFICATION</scope>
    <source>
        <tissue evidence="12 13">Whole sample</tissue>
    </source>
</reference>
<dbReference type="InterPro" id="IPR011992">
    <property type="entry name" value="EF-hand-dom_pair"/>
</dbReference>